<comment type="caution">
    <text evidence="4">The sequence shown here is derived from an EMBL/GenBank/DDBJ whole genome shotgun (WGS) entry which is preliminary data.</text>
</comment>
<evidence type="ECO:0000256" key="1">
    <source>
        <dbReference type="ARBA" id="ARBA00023015"/>
    </source>
</evidence>
<name>A0ABV5YD25_9ACTN</name>
<gene>
    <name evidence="4" type="ORF">ACFFNX_12105</name>
</gene>
<evidence type="ECO:0000313" key="5">
    <source>
        <dbReference type="Proteomes" id="UP001589627"/>
    </source>
</evidence>
<dbReference type="Gene3D" id="1.10.10.60">
    <property type="entry name" value="Homeodomain-like"/>
    <property type="match status" value="2"/>
</dbReference>
<dbReference type="InterPro" id="IPR014710">
    <property type="entry name" value="RmlC-like_jellyroll"/>
</dbReference>
<dbReference type="RefSeq" id="WP_378199565.1">
    <property type="nucleotide sequence ID" value="NZ_JBHLZP010000067.1"/>
</dbReference>
<evidence type="ECO:0000313" key="4">
    <source>
        <dbReference type="EMBL" id="MFB9832928.1"/>
    </source>
</evidence>
<dbReference type="InterPro" id="IPR009057">
    <property type="entry name" value="Homeodomain-like_sf"/>
</dbReference>
<protein>
    <submittedName>
        <fullName evidence="4">Helix-turn-helix domain-containing protein</fullName>
    </submittedName>
</protein>
<dbReference type="CDD" id="cd06124">
    <property type="entry name" value="cupin_NimR-like_N"/>
    <property type="match status" value="1"/>
</dbReference>
<keyword evidence="2" id="KW-0804">Transcription</keyword>
<feature type="domain" description="HTH araC/xylS-type" evidence="3">
    <location>
        <begin position="151"/>
        <end position="248"/>
    </location>
</feature>
<dbReference type="InterPro" id="IPR011051">
    <property type="entry name" value="RmlC_Cupin_sf"/>
</dbReference>
<keyword evidence="1" id="KW-0805">Transcription regulation</keyword>
<sequence>MLESRQPDDVHSSGTLVLEHGQYSPSHQHERGHLAYPATGILSVTTSEGTWVAPSNRAAWTPGGFQHQHRAYGRTDMRVLFLPPTIGDALPRRPAVLVVSSLAREVFLALTGPAWRQAGIRRHLQHVLVDELAIVPERPLRLPRPADDRLRAVADLLHADPADSSTLPELGRAVGTSARTLSRLFHEELGMSFRHWRTQLRLHHSLLLLANDRSITATAHACGWSNPSSFIDAFTAVLGQTPGQYQDQRTRTPERP</sequence>
<dbReference type="SUPFAM" id="SSF46689">
    <property type="entry name" value="Homeodomain-like"/>
    <property type="match status" value="1"/>
</dbReference>
<dbReference type="PROSITE" id="PS01124">
    <property type="entry name" value="HTH_ARAC_FAMILY_2"/>
    <property type="match status" value="1"/>
</dbReference>
<proteinExistence type="predicted"/>
<keyword evidence="5" id="KW-1185">Reference proteome</keyword>
<accession>A0ABV5YD25</accession>
<dbReference type="Pfam" id="PF12833">
    <property type="entry name" value="HTH_18"/>
    <property type="match status" value="1"/>
</dbReference>
<dbReference type="InterPro" id="IPR018060">
    <property type="entry name" value="HTH_AraC"/>
</dbReference>
<dbReference type="Proteomes" id="UP001589627">
    <property type="component" value="Unassembled WGS sequence"/>
</dbReference>
<dbReference type="PANTHER" id="PTHR11019">
    <property type="entry name" value="HTH-TYPE TRANSCRIPTIONAL REGULATOR NIMR"/>
    <property type="match status" value="1"/>
</dbReference>
<dbReference type="EMBL" id="JBHLZP010000067">
    <property type="protein sequence ID" value="MFB9832928.1"/>
    <property type="molecule type" value="Genomic_DNA"/>
</dbReference>
<dbReference type="SMART" id="SM00342">
    <property type="entry name" value="HTH_ARAC"/>
    <property type="match status" value="1"/>
</dbReference>
<evidence type="ECO:0000259" key="3">
    <source>
        <dbReference type="PROSITE" id="PS01124"/>
    </source>
</evidence>
<reference evidence="4 5" key="1">
    <citation type="submission" date="2024-09" db="EMBL/GenBank/DDBJ databases">
        <authorList>
            <person name="Sun Q."/>
            <person name="Mori K."/>
        </authorList>
    </citation>
    <scope>NUCLEOTIDE SEQUENCE [LARGE SCALE GENOMIC DNA]</scope>
    <source>
        <strain evidence="4 5">TBRC 0563</strain>
    </source>
</reference>
<dbReference type="Gene3D" id="2.60.120.10">
    <property type="entry name" value="Jelly Rolls"/>
    <property type="match status" value="1"/>
</dbReference>
<evidence type="ECO:0000256" key="2">
    <source>
        <dbReference type="ARBA" id="ARBA00023163"/>
    </source>
</evidence>
<dbReference type="SUPFAM" id="SSF51182">
    <property type="entry name" value="RmlC-like cupins"/>
    <property type="match status" value="1"/>
</dbReference>
<dbReference type="PANTHER" id="PTHR11019:SF199">
    <property type="entry name" value="HTH-TYPE TRANSCRIPTIONAL REGULATOR NIMR"/>
    <property type="match status" value="1"/>
</dbReference>
<organism evidence="4 5">
    <name type="scientific">Actinoallomurus acaciae</name>
    <dbReference type="NCBI Taxonomy" id="502577"/>
    <lineage>
        <taxon>Bacteria</taxon>
        <taxon>Bacillati</taxon>
        <taxon>Actinomycetota</taxon>
        <taxon>Actinomycetes</taxon>
        <taxon>Streptosporangiales</taxon>
        <taxon>Thermomonosporaceae</taxon>
        <taxon>Actinoallomurus</taxon>
    </lineage>
</organism>